<dbReference type="AlphaFoldDB" id="A0A6A6U3M7"/>
<organism evidence="2 3">
    <name type="scientific">Microthyrium microscopicum</name>
    <dbReference type="NCBI Taxonomy" id="703497"/>
    <lineage>
        <taxon>Eukaryota</taxon>
        <taxon>Fungi</taxon>
        <taxon>Dikarya</taxon>
        <taxon>Ascomycota</taxon>
        <taxon>Pezizomycotina</taxon>
        <taxon>Dothideomycetes</taxon>
        <taxon>Dothideomycetes incertae sedis</taxon>
        <taxon>Microthyriales</taxon>
        <taxon>Microthyriaceae</taxon>
        <taxon>Microthyrium</taxon>
    </lineage>
</organism>
<evidence type="ECO:0000313" key="2">
    <source>
        <dbReference type="EMBL" id="KAF2666865.1"/>
    </source>
</evidence>
<protein>
    <submittedName>
        <fullName evidence="2">Uncharacterized protein</fullName>
    </submittedName>
</protein>
<sequence>MHSSNPNSENVNKKIGDEVGVHRNILGHAVSAHESSAAKVKNTKPGEKPPTTRGPPQGPAVLGKRAVGCIQSSSASDLAVHFPASLWSILLFILNIDKGSFDSYLLPGMGIFKSSTIEQPAIMCLALTEQSFVHNHQHNLTLILPRLELEHPSVFASRLEMSKRLQEVRTCRSYTGVTSPLFLHQQTLIPISPSHCSMSAVMSGDRGHYADYRTLRER</sequence>
<evidence type="ECO:0000313" key="3">
    <source>
        <dbReference type="Proteomes" id="UP000799302"/>
    </source>
</evidence>
<accession>A0A6A6U3M7</accession>
<dbReference type="Proteomes" id="UP000799302">
    <property type="component" value="Unassembled WGS sequence"/>
</dbReference>
<name>A0A6A6U3M7_9PEZI</name>
<gene>
    <name evidence="2" type="ORF">BT63DRAFT_321357</name>
</gene>
<evidence type="ECO:0000256" key="1">
    <source>
        <dbReference type="SAM" id="MobiDB-lite"/>
    </source>
</evidence>
<keyword evidence="3" id="KW-1185">Reference proteome</keyword>
<dbReference type="EMBL" id="MU004238">
    <property type="protein sequence ID" value="KAF2666865.1"/>
    <property type="molecule type" value="Genomic_DNA"/>
</dbReference>
<feature type="region of interest" description="Disordered" evidence="1">
    <location>
        <begin position="30"/>
        <end position="60"/>
    </location>
</feature>
<proteinExistence type="predicted"/>
<reference evidence="2" key="1">
    <citation type="journal article" date="2020" name="Stud. Mycol.">
        <title>101 Dothideomycetes genomes: a test case for predicting lifestyles and emergence of pathogens.</title>
        <authorList>
            <person name="Haridas S."/>
            <person name="Albert R."/>
            <person name="Binder M."/>
            <person name="Bloem J."/>
            <person name="Labutti K."/>
            <person name="Salamov A."/>
            <person name="Andreopoulos B."/>
            <person name="Baker S."/>
            <person name="Barry K."/>
            <person name="Bills G."/>
            <person name="Bluhm B."/>
            <person name="Cannon C."/>
            <person name="Castanera R."/>
            <person name="Culley D."/>
            <person name="Daum C."/>
            <person name="Ezra D."/>
            <person name="Gonzalez J."/>
            <person name="Henrissat B."/>
            <person name="Kuo A."/>
            <person name="Liang C."/>
            <person name="Lipzen A."/>
            <person name="Lutzoni F."/>
            <person name="Magnuson J."/>
            <person name="Mondo S."/>
            <person name="Nolan M."/>
            <person name="Ohm R."/>
            <person name="Pangilinan J."/>
            <person name="Park H.-J."/>
            <person name="Ramirez L."/>
            <person name="Alfaro M."/>
            <person name="Sun H."/>
            <person name="Tritt A."/>
            <person name="Yoshinaga Y."/>
            <person name="Zwiers L.-H."/>
            <person name="Turgeon B."/>
            <person name="Goodwin S."/>
            <person name="Spatafora J."/>
            <person name="Crous P."/>
            <person name="Grigoriev I."/>
        </authorList>
    </citation>
    <scope>NUCLEOTIDE SEQUENCE</scope>
    <source>
        <strain evidence="2">CBS 115976</strain>
    </source>
</reference>